<evidence type="ECO:0000313" key="1">
    <source>
        <dbReference type="EMBL" id="GAL07654.1"/>
    </source>
</evidence>
<gene>
    <name evidence="1" type="ORF">JCM19237_892</name>
</gene>
<evidence type="ECO:0000313" key="2">
    <source>
        <dbReference type="Proteomes" id="UP000029227"/>
    </source>
</evidence>
<dbReference type="AlphaFoldDB" id="A0A090R0L7"/>
<comment type="caution">
    <text evidence="1">The sequence shown here is derived from an EMBL/GenBank/DDBJ whole genome shotgun (WGS) entry which is preliminary data.</text>
</comment>
<dbReference type="EMBL" id="BBMN01000018">
    <property type="protein sequence ID" value="GAL07654.1"/>
    <property type="molecule type" value="Genomic_DNA"/>
</dbReference>
<sequence>MRLHHRFQLCQQLLTLAVSIHRLLPFGSHSLAVGGSLV</sequence>
<protein>
    <submittedName>
        <fullName evidence="1">Uncharacterized protein</fullName>
    </submittedName>
</protein>
<proteinExistence type="predicted"/>
<reference evidence="1 2" key="1">
    <citation type="journal article" date="2014" name="Genome Announc.">
        <title>Draft Genome Sequences of Two Vibrionaceae Species, Vibrio ponticus C121 and Photobacterium aphoticum C119, Isolated as Coral Reef Microbiota.</title>
        <authorList>
            <person name="Al-saari N."/>
            <person name="Meirelles P.M."/>
            <person name="Mino S."/>
            <person name="Suda W."/>
            <person name="Oshima K."/>
            <person name="Hattori M."/>
            <person name="Ohkuma M."/>
            <person name="Thompson F.L."/>
            <person name="Gomez-Gil B."/>
            <person name="Sawabe T."/>
            <person name="Sawabe T."/>
        </authorList>
    </citation>
    <scope>NUCLEOTIDE SEQUENCE [LARGE SCALE GENOMIC DNA]</scope>
    <source>
        <strain evidence="1 2">JCM 19237</strain>
    </source>
</reference>
<dbReference type="Proteomes" id="UP000029227">
    <property type="component" value="Unassembled WGS sequence"/>
</dbReference>
<name>A0A090R0L7_9GAMM</name>
<dbReference type="STRING" id="754436.JCM19237_892"/>
<accession>A0A090R0L7</accession>
<organism evidence="1 2">
    <name type="scientific">Photobacterium aphoticum</name>
    <dbReference type="NCBI Taxonomy" id="754436"/>
    <lineage>
        <taxon>Bacteria</taxon>
        <taxon>Pseudomonadati</taxon>
        <taxon>Pseudomonadota</taxon>
        <taxon>Gammaproteobacteria</taxon>
        <taxon>Vibrionales</taxon>
        <taxon>Vibrionaceae</taxon>
        <taxon>Photobacterium</taxon>
    </lineage>
</organism>